<dbReference type="EMBL" id="OR769222">
    <property type="protein sequence ID" value="WQJ52805.1"/>
    <property type="molecule type" value="Genomic_DNA"/>
</dbReference>
<sequence length="405" mass="45731">MQTAQARQQYTKNGEPVSLATCIETLYFEQQYNGQVYRTSLNNRLLVVGNKLNAVSKNSISNALNMAQLPFYYITKIESDTASGLYRLDVSLWNIDSAVRATQIIDELNTSINTVNANLSALFLQSQEDLKQFETRCASTYVPILGGKMQGGIVFGQKNDTKKIKELPGIGYNGENLVIACPSQGLISFWGSLSEEYGTNTPGITWKMPTVYENGKVPVFNYSNSQLVWSTYNAGSLQYSTADYGKYYILGITEQSYQERDFGETTFIAKEGNIETNVYVSRKNVYANAFYASSDIALKTNIKHIDSSTYIPDVIQFRWLDTSEISYGFIAQDLENHGLSYLMDKDDQDHWRVNYNAAIALVVGDLQSSKKDHEKRISELEKENIELKETVKNILKKLEKIEINN</sequence>
<keyword evidence="1" id="KW-0175">Coiled coil</keyword>
<dbReference type="Proteomes" id="UP001349343">
    <property type="component" value="Segment"/>
</dbReference>
<accession>A0ABZ0Z0U4</accession>
<evidence type="ECO:0000313" key="2">
    <source>
        <dbReference type="EMBL" id="WQJ52805.1"/>
    </source>
</evidence>
<keyword evidence="3" id="KW-1185">Reference proteome</keyword>
<protein>
    <submittedName>
        <fullName evidence="2">Tail fiber protein</fullName>
    </submittedName>
</protein>
<evidence type="ECO:0000256" key="1">
    <source>
        <dbReference type="SAM" id="Coils"/>
    </source>
</evidence>
<proteinExistence type="predicted"/>
<reference evidence="2 3" key="1">
    <citation type="submission" date="2023-11" db="EMBL/GenBank/DDBJ databases">
        <authorList>
            <person name="Cook R."/>
            <person name="Crisci M."/>
            <person name="Pye H."/>
            <person name="Adriaenssens E."/>
            <person name="Santini J."/>
        </authorList>
    </citation>
    <scope>NUCLEOTIDE SEQUENCE [LARGE SCALE GENOMIC DNA]</scope>
    <source>
        <strain evidence="2">Lak_Megaphage_RVC_JS4_GC31</strain>
    </source>
</reference>
<feature type="coiled-coil region" evidence="1">
    <location>
        <begin position="363"/>
        <end position="404"/>
    </location>
</feature>
<evidence type="ECO:0000313" key="3">
    <source>
        <dbReference type="Proteomes" id="UP001349343"/>
    </source>
</evidence>
<name>A0ABZ0Z0U4_9CAUD</name>
<organism evidence="2 3">
    <name type="scientific">phage Lak_Megaphage_RVC_JS4_GC31</name>
    <dbReference type="NCBI Taxonomy" id="3109228"/>
    <lineage>
        <taxon>Viruses</taxon>
        <taxon>Duplodnaviria</taxon>
        <taxon>Heunggongvirae</taxon>
        <taxon>Uroviricota</taxon>
        <taxon>Caudoviricetes</taxon>
        <taxon>Caudoviricetes code 15 clade</taxon>
    </lineage>
</organism>